<evidence type="ECO:0008006" key="3">
    <source>
        <dbReference type="Google" id="ProtNLM"/>
    </source>
</evidence>
<accession>A0ABQ5RP53</accession>
<feature type="non-terminal residue" evidence="1">
    <location>
        <position position="1"/>
    </location>
</feature>
<gene>
    <name evidence="1" type="ORF">VaNZ11_001202</name>
</gene>
<comment type="caution">
    <text evidence="1">The sequence shown here is derived from an EMBL/GenBank/DDBJ whole genome shotgun (WGS) entry which is preliminary data.</text>
</comment>
<evidence type="ECO:0000313" key="2">
    <source>
        <dbReference type="Proteomes" id="UP001165090"/>
    </source>
</evidence>
<sequence length="429" mass="47462">HPYIHTYRLREEEKERGIQRYRTEAFKSRQLPVPPFRTSALQHLRRRTVKNSSRSLFHSISSPSPVMRLAIPSGPQSNMTIRKLGMLLLAIASWVAATTNEAAAARSPEKVLLSWTPYAPNGLSLRPTDPPNASSLLSWWRGFNTALIEESRSGITFTQDPFTVSTPATPATTTSAPATLDHVKHLAFAGPVNVSATGRKLSYAIRMTAQMTIPSELPYKVLNPLDDFRLASCAVVMADFVTMMVADMFLTNTGIWALYERLPFARTDTYDYAAFIYTRRIATRVNSWQVHDLQISYNPTSNTLEWWVDGKLKHSVSRLGMRPSGMRALFDLGGAEEVVTPASFSLGFGCFSILDGADPNARAFTPLATTGLLDLNPTAATGSAREVYALPRTWQVDTRSNATAAQDLSWRLFGQGTSLTVSAFKVSYK</sequence>
<dbReference type="EMBL" id="BSDZ01000004">
    <property type="protein sequence ID" value="GLI59340.1"/>
    <property type="molecule type" value="Genomic_DNA"/>
</dbReference>
<dbReference type="Pfam" id="PF19559">
    <property type="entry name" value="DUF6081"/>
    <property type="match status" value="1"/>
</dbReference>
<keyword evidence="2" id="KW-1185">Reference proteome</keyword>
<evidence type="ECO:0000313" key="1">
    <source>
        <dbReference type="EMBL" id="GLI59340.1"/>
    </source>
</evidence>
<dbReference type="Proteomes" id="UP001165090">
    <property type="component" value="Unassembled WGS sequence"/>
</dbReference>
<reference evidence="1 2" key="1">
    <citation type="journal article" date="2023" name="IScience">
        <title>Expanded male sex-determining region conserved during the evolution of homothallism in the green alga Volvox.</title>
        <authorList>
            <person name="Yamamoto K."/>
            <person name="Matsuzaki R."/>
            <person name="Mahakham W."/>
            <person name="Heman W."/>
            <person name="Sekimoto H."/>
            <person name="Kawachi M."/>
            <person name="Minakuchi Y."/>
            <person name="Toyoda A."/>
            <person name="Nozaki H."/>
        </authorList>
    </citation>
    <scope>NUCLEOTIDE SEQUENCE [LARGE SCALE GENOMIC DNA]</scope>
    <source>
        <strain evidence="1 2">NIES-4468</strain>
    </source>
</reference>
<proteinExistence type="predicted"/>
<name>A0ABQ5RP53_9CHLO</name>
<protein>
    <recommendedName>
        <fullName evidence="3">GH16 domain-containing protein</fullName>
    </recommendedName>
</protein>
<organism evidence="1 2">
    <name type="scientific">Volvox africanus</name>
    <dbReference type="NCBI Taxonomy" id="51714"/>
    <lineage>
        <taxon>Eukaryota</taxon>
        <taxon>Viridiplantae</taxon>
        <taxon>Chlorophyta</taxon>
        <taxon>core chlorophytes</taxon>
        <taxon>Chlorophyceae</taxon>
        <taxon>CS clade</taxon>
        <taxon>Chlamydomonadales</taxon>
        <taxon>Volvocaceae</taxon>
        <taxon>Volvox</taxon>
    </lineage>
</organism>
<dbReference type="InterPro" id="IPR045727">
    <property type="entry name" value="DUF6081"/>
</dbReference>